<organism evidence="14">
    <name type="scientific">bioreactor metagenome</name>
    <dbReference type="NCBI Taxonomy" id="1076179"/>
    <lineage>
        <taxon>unclassified sequences</taxon>
        <taxon>metagenomes</taxon>
        <taxon>ecological metagenomes</taxon>
    </lineage>
</organism>
<keyword evidence="8 13" id="KW-0472">Membrane</keyword>
<dbReference type="GO" id="GO:0032153">
    <property type="term" value="C:cell division site"/>
    <property type="evidence" value="ECO:0007669"/>
    <property type="project" value="TreeGrafter"/>
</dbReference>
<keyword evidence="6" id="KW-0573">Peptidoglycan synthesis</keyword>
<dbReference type="Pfam" id="PF01098">
    <property type="entry name" value="FTSW_RODA_SPOVE"/>
    <property type="match status" value="1"/>
</dbReference>
<feature type="transmembrane region" description="Helical" evidence="13">
    <location>
        <begin position="6"/>
        <end position="35"/>
    </location>
</feature>
<feature type="transmembrane region" description="Helical" evidence="13">
    <location>
        <begin position="193"/>
        <end position="211"/>
    </location>
</feature>
<evidence type="ECO:0000256" key="12">
    <source>
        <dbReference type="SAM" id="MobiDB-lite"/>
    </source>
</evidence>
<proteinExistence type="predicted"/>
<feature type="region of interest" description="Disordered" evidence="12">
    <location>
        <begin position="229"/>
        <end position="251"/>
    </location>
</feature>
<comment type="catalytic activity">
    <reaction evidence="11">
        <text>[GlcNAc-(1-&gt;4)-Mur2Ac(oyl-L-Ala-gamma-D-Glu-L-Lys-D-Ala-D-Ala)](n)-di-trans,octa-cis-undecaprenyl diphosphate + beta-D-GlcNAc-(1-&gt;4)-Mur2Ac(oyl-L-Ala-gamma-D-Glu-L-Lys-D-Ala-D-Ala)-di-trans,octa-cis-undecaprenyl diphosphate = [GlcNAc-(1-&gt;4)-Mur2Ac(oyl-L-Ala-gamma-D-Glu-L-Lys-D-Ala-D-Ala)](n+1)-di-trans,octa-cis-undecaprenyl diphosphate + di-trans,octa-cis-undecaprenyl diphosphate + H(+)</text>
        <dbReference type="Rhea" id="RHEA:23708"/>
        <dbReference type="Rhea" id="RHEA-COMP:9602"/>
        <dbReference type="Rhea" id="RHEA-COMP:9603"/>
        <dbReference type="ChEBI" id="CHEBI:15378"/>
        <dbReference type="ChEBI" id="CHEBI:58405"/>
        <dbReference type="ChEBI" id="CHEBI:60033"/>
        <dbReference type="ChEBI" id="CHEBI:78435"/>
        <dbReference type="EC" id="2.4.99.28"/>
    </reaction>
</comment>
<evidence type="ECO:0000256" key="1">
    <source>
        <dbReference type="ARBA" id="ARBA00004141"/>
    </source>
</evidence>
<reference evidence="14" key="1">
    <citation type="submission" date="2019-08" db="EMBL/GenBank/DDBJ databases">
        <authorList>
            <person name="Kucharzyk K."/>
            <person name="Murdoch R.W."/>
            <person name="Higgins S."/>
            <person name="Loffler F."/>
        </authorList>
    </citation>
    <scope>NUCLEOTIDE SEQUENCE</scope>
</reference>
<sequence>MIIYLGIPFILIIIEPNLSTAILISAISISLYYLGGGQIKSLFLFCGFLILVSLILVLTSPYRSARLKTMLDPQQNQNTASYHSNQITLTLASGGFFGKGFANSDQKYSFLPKISTDSILAVIGEEAGFIGLFSIIIIYISLISYLFKLANIVPDNFQSLIVSGTALWIAYQALINISAIAGIIPLTGVPLPFISYGGSSLTTLAAAVGLIHNIEKNNLTLLYSNHESKDNKDNHHHRHSSHSSHRTNSST</sequence>
<dbReference type="EC" id="2.4.99.28" evidence="10"/>
<dbReference type="PANTHER" id="PTHR30474">
    <property type="entry name" value="CELL CYCLE PROTEIN"/>
    <property type="match status" value="1"/>
</dbReference>
<feature type="transmembrane region" description="Helical" evidence="13">
    <location>
        <begin position="159"/>
        <end position="187"/>
    </location>
</feature>
<dbReference type="InterPro" id="IPR018365">
    <property type="entry name" value="Cell_cycle_FtsW-rel_CS"/>
</dbReference>
<evidence type="ECO:0000313" key="14">
    <source>
        <dbReference type="EMBL" id="MPM87764.1"/>
    </source>
</evidence>
<feature type="transmembrane region" description="Helical" evidence="13">
    <location>
        <begin position="127"/>
        <end position="147"/>
    </location>
</feature>
<feature type="compositionally biased region" description="Basic residues" evidence="12">
    <location>
        <begin position="234"/>
        <end position="245"/>
    </location>
</feature>
<keyword evidence="7 13" id="KW-1133">Transmembrane helix</keyword>
<evidence type="ECO:0000256" key="3">
    <source>
        <dbReference type="ARBA" id="ARBA00022679"/>
    </source>
</evidence>
<keyword evidence="3 14" id="KW-0808">Transferase</keyword>
<keyword evidence="4 13" id="KW-0812">Transmembrane</keyword>
<dbReference type="AlphaFoldDB" id="A0A645DEB1"/>
<evidence type="ECO:0000256" key="8">
    <source>
        <dbReference type="ARBA" id="ARBA00023136"/>
    </source>
</evidence>
<dbReference type="GO" id="GO:0008360">
    <property type="term" value="P:regulation of cell shape"/>
    <property type="evidence" value="ECO:0007669"/>
    <property type="project" value="UniProtKB-KW"/>
</dbReference>
<dbReference type="GO" id="GO:0015648">
    <property type="term" value="F:lipid-linked peptidoglycan transporter activity"/>
    <property type="evidence" value="ECO:0007669"/>
    <property type="project" value="TreeGrafter"/>
</dbReference>
<dbReference type="GO" id="GO:0008955">
    <property type="term" value="F:peptidoglycan glycosyltransferase activity"/>
    <property type="evidence" value="ECO:0007669"/>
    <property type="project" value="UniProtKB-EC"/>
</dbReference>
<feature type="transmembrane region" description="Helical" evidence="13">
    <location>
        <begin position="42"/>
        <end position="62"/>
    </location>
</feature>
<evidence type="ECO:0000256" key="13">
    <source>
        <dbReference type="SAM" id="Phobius"/>
    </source>
</evidence>
<evidence type="ECO:0000256" key="9">
    <source>
        <dbReference type="ARBA" id="ARBA00032370"/>
    </source>
</evidence>
<evidence type="ECO:0000256" key="11">
    <source>
        <dbReference type="ARBA" id="ARBA00049902"/>
    </source>
</evidence>
<evidence type="ECO:0000256" key="5">
    <source>
        <dbReference type="ARBA" id="ARBA00022960"/>
    </source>
</evidence>
<gene>
    <name evidence="14" type="primary">ftsW_52</name>
    <name evidence="14" type="ORF">SDC9_134864</name>
</gene>
<keyword evidence="2 14" id="KW-0328">Glycosyltransferase</keyword>
<accession>A0A645DEB1</accession>
<dbReference type="EMBL" id="VSSQ01035527">
    <property type="protein sequence ID" value="MPM87764.1"/>
    <property type="molecule type" value="Genomic_DNA"/>
</dbReference>
<dbReference type="PROSITE" id="PS00428">
    <property type="entry name" value="FTSW_RODA_SPOVE"/>
    <property type="match status" value="1"/>
</dbReference>
<dbReference type="GO" id="GO:0005886">
    <property type="term" value="C:plasma membrane"/>
    <property type="evidence" value="ECO:0007669"/>
    <property type="project" value="TreeGrafter"/>
</dbReference>
<dbReference type="GO" id="GO:0009252">
    <property type="term" value="P:peptidoglycan biosynthetic process"/>
    <property type="evidence" value="ECO:0007669"/>
    <property type="project" value="UniProtKB-KW"/>
</dbReference>
<evidence type="ECO:0000256" key="6">
    <source>
        <dbReference type="ARBA" id="ARBA00022984"/>
    </source>
</evidence>
<comment type="subcellular location">
    <subcellularLocation>
        <location evidence="1">Membrane</location>
        <topology evidence="1">Multi-pass membrane protein</topology>
    </subcellularLocation>
</comment>
<evidence type="ECO:0000256" key="10">
    <source>
        <dbReference type="ARBA" id="ARBA00044770"/>
    </source>
</evidence>
<dbReference type="GO" id="GO:0051301">
    <property type="term" value="P:cell division"/>
    <property type="evidence" value="ECO:0007669"/>
    <property type="project" value="InterPro"/>
</dbReference>
<dbReference type="PANTHER" id="PTHR30474:SF2">
    <property type="entry name" value="PEPTIDOGLYCAN GLYCOSYLTRANSFERASE FTSW-RELATED"/>
    <property type="match status" value="1"/>
</dbReference>
<dbReference type="InterPro" id="IPR001182">
    <property type="entry name" value="FtsW/RodA"/>
</dbReference>
<evidence type="ECO:0000256" key="4">
    <source>
        <dbReference type="ARBA" id="ARBA00022692"/>
    </source>
</evidence>
<comment type="caution">
    <text evidence="14">The sequence shown here is derived from an EMBL/GenBank/DDBJ whole genome shotgun (WGS) entry which is preliminary data.</text>
</comment>
<protein>
    <recommendedName>
        <fullName evidence="10">peptidoglycan glycosyltransferase</fullName>
        <ecNumber evidence="10">2.4.99.28</ecNumber>
    </recommendedName>
    <alternativeName>
        <fullName evidence="9">Peptidoglycan polymerase</fullName>
    </alternativeName>
</protein>
<evidence type="ECO:0000256" key="2">
    <source>
        <dbReference type="ARBA" id="ARBA00022676"/>
    </source>
</evidence>
<keyword evidence="5" id="KW-0133">Cell shape</keyword>
<evidence type="ECO:0000256" key="7">
    <source>
        <dbReference type="ARBA" id="ARBA00022989"/>
    </source>
</evidence>
<name>A0A645DEB1_9ZZZZ</name>